<evidence type="ECO:0000259" key="3">
    <source>
        <dbReference type="Pfam" id="PF22600"/>
    </source>
</evidence>
<feature type="compositionally biased region" description="Low complexity" evidence="1">
    <location>
        <begin position="458"/>
        <end position="472"/>
    </location>
</feature>
<dbReference type="GO" id="GO:0031123">
    <property type="term" value="P:RNA 3'-end processing"/>
    <property type="evidence" value="ECO:0007669"/>
    <property type="project" value="TreeGrafter"/>
</dbReference>
<comment type="caution">
    <text evidence="4">The sequence shown here is derived from an EMBL/GenBank/DDBJ whole genome shotgun (WGS) entry which is preliminary data.</text>
</comment>
<evidence type="ECO:0000313" key="4">
    <source>
        <dbReference type="EMBL" id="CAK3901366.1"/>
    </source>
</evidence>
<feature type="compositionally biased region" description="Basic and acidic residues" evidence="1">
    <location>
        <begin position="473"/>
        <end position="492"/>
    </location>
</feature>
<sequence>MNPKDLKRDMEILRENIAVVQRAERSSSSRKAKELFSVNPKHLNYEGRIIEPYEDQKMRKMGSERKEDVGFQLPWSVDKGTLEPLPASDFGGTLLDEEIRRFAKWIEPTAAERVARQAVAYEVNDVIESAMSDFEDTAWNIFGSSKTGLLSPVSDIDVRIYDTRDTNADVGRKLRNMVDQFNALRGAFKDSKTFTDPTVRYGRFPLLNFTHAATGIEIQLVASNDTAPQNEVMTRFLDEFPRVHEVFYVVRAMFSMRGFLDVWSGGLGSYGLFIMLVAALKRYSAARPEMSMYASNQLLAFLHFYRDLDMEKHGVSVSRNSRFLKHDPDPKYETFAELAAKRGDSARAGQWLIGQKRPLTHWLLCLQDPADPTNDLGRRSHAIKHIQRTMTNTANWLVATKKLLTKEYGSKRDYRSRHDSVLTMIVGRCDLRWRQRRSMMERYGETIMAREREEDASRSLSAAAADAEAAAQELEKAFHAGQVNEDRSAAKN</sequence>
<name>A0AAI9E8L3_9PEZI</name>
<organism evidence="4 5">
    <name type="scientific">Lecanosticta acicola</name>
    <dbReference type="NCBI Taxonomy" id="111012"/>
    <lineage>
        <taxon>Eukaryota</taxon>
        <taxon>Fungi</taxon>
        <taxon>Dikarya</taxon>
        <taxon>Ascomycota</taxon>
        <taxon>Pezizomycotina</taxon>
        <taxon>Dothideomycetes</taxon>
        <taxon>Dothideomycetidae</taxon>
        <taxon>Mycosphaerellales</taxon>
        <taxon>Mycosphaerellaceae</taxon>
        <taxon>Lecanosticta</taxon>
    </lineage>
</organism>
<evidence type="ECO:0000256" key="1">
    <source>
        <dbReference type="SAM" id="MobiDB-lite"/>
    </source>
</evidence>
<dbReference type="PANTHER" id="PTHR23092">
    <property type="entry name" value="POLY(A) RNA POLYMERASE"/>
    <property type="match status" value="1"/>
</dbReference>
<dbReference type="SUPFAM" id="SSF81301">
    <property type="entry name" value="Nucleotidyltransferase"/>
    <property type="match status" value="1"/>
</dbReference>
<dbReference type="Pfam" id="PF22600">
    <property type="entry name" value="MTPAP-like_central"/>
    <property type="match status" value="1"/>
</dbReference>
<dbReference type="GO" id="GO:0031499">
    <property type="term" value="C:TRAMP complex"/>
    <property type="evidence" value="ECO:0007669"/>
    <property type="project" value="TreeGrafter"/>
</dbReference>
<dbReference type="Gene3D" id="3.30.460.10">
    <property type="entry name" value="Beta Polymerase, domain 2"/>
    <property type="match status" value="1"/>
</dbReference>
<accession>A0AAI9E8L3</accession>
<dbReference type="GO" id="GO:0003729">
    <property type="term" value="F:mRNA binding"/>
    <property type="evidence" value="ECO:0007669"/>
    <property type="project" value="TreeGrafter"/>
</dbReference>
<dbReference type="Proteomes" id="UP001296104">
    <property type="component" value="Unassembled WGS sequence"/>
</dbReference>
<dbReference type="InterPro" id="IPR045862">
    <property type="entry name" value="Trf4-like"/>
</dbReference>
<dbReference type="AlphaFoldDB" id="A0AAI9E8L3"/>
<keyword evidence="5" id="KW-1185">Reference proteome</keyword>
<dbReference type="PANTHER" id="PTHR23092:SF15">
    <property type="entry name" value="INACTIVE NON-CANONICAL POLY(A) RNA POLYMERASE PROTEIN TRF4-2-RELATED"/>
    <property type="match status" value="1"/>
</dbReference>
<keyword evidence="2" id="KW-1133">Transmembrane helix</keyword>
<feature type="region of interest" description="Disordered" evidence="1">
    <location>
        <begin position="451"/>
        <end position="492"/>
    </location>
</feature>
<feature type="domain" description="Poly(A) RNA polymerase mitochondrial-like central palm" evidence="3">
    <location>
        <begin position="95"/>
        <end position="230"/>
    </location>
</feature>
<dbReference type="GO" id="GO:0005730">
    <property type="term" value="C:nucleolus"/>
    <property type="evidence" value="ECO:0007669"/>
    <property type="project" value="TreeGrafter"/>
</dbReference>
<reference evidence="4" key="1">
    <citation type="submission" date="2023-11" db="EMBL/GenBank/DDBJ databases">
        <authorList>
            <person name="Alioto T."/>
            <person name="Alioto T."/>
            <person name="Gomez Garrido J."/>
        </authorList>
    </citation>
    <scope>NUCLEOTIDE SEQUENCE</scope>
</reference>
<feature type="transmembrane region" description="Helical" evidence="2">
    <location>
        <begin position="260"/>
        <end position="280"/>
    </location>
</feature>
<protein>
    <recommendedName>
        <fullName evidence="3">Poly(A) RNA polymerase mitochondrial-like central palm domain-containing protein</fullName>
    </recommendedName>
</protein>
<gene>
    <name evidence="4" type="ORF">LECACI_7A002465</name>
</gene>
<dbReference type="GO" id="GO:0010605">
    <property type="term" value="P:negative regulation of macromolecule metabolic process"/>
    <property type="evidence" value="ECO:0007669"/>
    <property type="project" value="UniProtKB-ARBA"/>
</dbReference>
<dbReference type="InterPro" id="IPR043519">
    <property type="entry name" value="NT_sf"/>
</dbReference>
<dbReference type="Gene3D" id="1.10.1410.10">
    <property type="match status" value="1"/>
</dbReference>
<evidence type="ECO:0000256" key="2">
    <source>
        <dbReference type="SAM" id="Phobius"/>
    </source>
</evidence>
<keyword evidence="2" id="KW-0812">Transmembrane</keyword>
<dbReference type="EMBL" id="CAVMBE010000011">
    <property type="protein sequence ID" value="CAK3901366.1"/>
    <property type="molecule type" value="Genomic_DNA"/>
</dbReference>
<dbReference type="InterPro" id="IPR054708">
    <property type="entry name" value="MTPAP-like_central"/>
</dbReference>
<keyword evidence="2" id="KW-0472">Membrane</keyword>
<evidence type="ECO:0000313" key="5">
    <source>
        <dbReference type="Proteomes" id="UP001296104"/>
    </source>
</evidence>
<proteinExistence type="predicted"/>
<dbReference type="GO" id="GO:1990817">
    <property type="term" value="F:poly(A) RNA polymerase activity"/>
    <property type="evidence" value="ECO:0007669"/>
    <property type="project" value="InterPro"/>
</dbReference>
<dbReference type="SUPFAM" id="SSF81631">
    <property type="entry name" value="PAP/OAS1 substrate-binding domain"/>
    <property type="match status" value="1"/>
</dbReference>
<dbReference type="GO" id="GO:0043634">
    <property type="term" value="P:polyadenylation-dependent ncRNA catabolic process"/>
    <property type="evidence" value="ECO:0007669"/>
    <property type="project" value="TreeGrafter"/>
</dbReference>